<dbReference type="Pfam" id="PF00005">
    <property type="entry name" value="ABC_tran"/>
    <property type="match status" value="1"/>
</dbReference>
<evidence type="ECO:0000313" key="7">
    <source>
        <dbReference type="Proteomes" id="UP000005955"/>
    </source>
</evidence>
<dbReference type="InterPro" id="IPR027417">
    <property type="entry name" value="P-loop_NTPase"/>
</dbReference>
<proteinExistence type="inferred from homology"/>
<evidence type="ECO:0000256" key="3">
    <source>
        <dbReference type="ARBA" id="ARBA00022741"/>
    </source>
</evidence>
<protein>
    <submittedName>
        <fullName evidence="6">ABC superfamily ATP binding cassette transporter, ABC protein</fullName>
        <ecNumber evidence="6">3.6.3.-</ecNumber>
    </submittedName>
</protein>
<dbReference type="RefSeq" id="WP_002915911.1">
    <property type="nucleotide sequence ID" value="NZ_GL878548.1"/>
</dbReference>
<sequence length="247" mass="27333">MMKAADILQVKELYHQFSLGNNKTLPVLKNISLSASRGEFISILGISGSGKTTLLKCISSLLKPTSGKVMLNRINPYNIGNSKLSSLRRNDIAFIFQSYNLVPSLPVFENIVLPLRLSGKKINTKEIKNLLERMKFNAGLNDFVNTLSGGEQQKVAIARAIVADSDIIFADEPTGALDSVSREVIFELLRELVTAGKCVIMVTHDIELASKTDRALILKDGEIFKELQNPKGEELYKILEVHSSKEE</sequence>
<comment type="similarity">
    <text evidence="1">Belongs to the ABC transporter superfamily.</text>
</comment>
<feature type="domain" description="ABC transporter" evidence="5">
    <location>
        <begin position="8"/>
        <end position="245"/>
    </location>
</feature>
<dbReference type="InterPro" id="IPR003439">
    <property type="entry name" value="ABC_transporter-like_ATP-bd"/>
</dbReference>
<evidence type="ECO:0000259" key="5">
    <source>
        <dbReference type="PROSITE" id="PS50893"/>
    </source>
</evidence>
<dbReference type="Proteomes" id="UP000005955">
    <property type="component" value="Unassembled WGS sequence"/>
</dbReference>
<gene>
    <name evidence="6" type="ORF">HMPREF9386_1360</name>
</gene>
<keyword evidence="3" id="KW-0547">Nucleotide-binding</keyword>
<dbReference type="AlphaFoldDB" id="F2C825"/>
<dbReference type="PROSITE" id="PS00211">
    <property type="entry name" value="ABC_TRANSPORTER_1"/>
    <property type="match status" value="1"/>
</dbReference>
<comment type="caution">
    <text evidence="6">The sequence shown here is derived from an EMBL/GenBank/DDBJ whole genome shotgun (WGS) entry which is preliminary data.</text>
</comment>
<dbReference type="GO" id="GO:0005524">
    <property type="term" value="F:ATP binding"/>
    <property type="evidence" value="ECO:0007669"/>
    <property type="project" value="UniProtKB-KW"/>
</dbReference>
<dbReference type="PANTHER" id="PTHR42798:SF7">
    <property type="entry name" value="ALPHA-D-RIBOSE 1-METHYLPHOSPHONATE 5-TRIPHOSPHATE SYNTHASE SUBUNIT PHNL"/>
    <property type="match status" value="1"/>
</dbReference>
<dbReference type="GO" id="GO:0016887">
    <property type="term" value="F:ATP hydrolysis activity"/>
    <property type="evidence" value="ECO:0007669"/>
    <property type="project" value="InterPro"/>
</dbReference>
<dbReference type="InterPro" id="IPR003593">
    <property type="entry name" value="AAA+_ATPase"/>
</dbReference>
<keyword evidence="6" id="KW-0378">Hydrolase</keyword>
<dbReference type="InterPro" id="IPR017911">
    <property type="entry name" value="MacB-like_ATP-bd"/>
</dbReference>
<accession>F2C825</accession>
<dbReference type="PATRIC" id="fig|888813.3.peg.1336"/>
<evidence type="ECO:0000313" key="6">
    <source>
        <dbReference type="EMBL" id="EGF14706.1"/>
    </source>
</evidence>
<dbReference type="EC" id="3.6.3.-" evidence="6"/>
<evidence type="ECO:0000256" key="2">
    <source>
        <dbReference type="ARBA" id="ARBA00022448"/>
    </source>
</evidence>
<keyword evidence="4" id="KW-0067">ATP-binding</keyword>
<dbReference type="SUPFAM" id="SSF52540">
    <property type="entry name" value="P-loop containing nucleoside triphosphate hydrolases"/>
    <property type="match status" value="1"/>
</dbReference>
<dbReference type="PROSITE" id="PS50893">
    <property type="entry name" value="ABC_TRANSPORTER_2"/>
    <property type="match status" value="1"/>
</dbReference>
<dbReference type="HOGENOM" id="CLU_000604_1_22_9"/>
<evidence type="ECO:0000256" key="4">
    <source>
        <dbReference type="ARBA" id="ARBA00022840"/>
    </source>
</evidence>
<dbReference type="EMBL" id="AFBD01000004">
    <property type="protein sequence ID" value="EGF14706.1"/>
    <property type="molecule type" value="Genomic_DNA"/>
</dbReference>
<name>F2C825_STRSA</name>
<dbReference type="CDD" id="cd03255">
    <property type="entry name" value="ABC_MJ0796_LolCDE_FtsE"/>
    <property type="match status" value="1"/>
</dbReference>
<dbReference type="SMART" id="SM00382">
    <property type="entry name" value="AAA"/>
    <property type="match status" value="1"/>
</dbReference>
<organism evidence="6 7">
    <name type="scientific">Streptococcus sanguinis SK330</name>
    <dbReference type="NCBI Taxonomy" id="888813"/>
    <lineage>
        <taxon>Bacteria</taxon>
        <taxon>Bacillati</taxon>
        <taxon>Bacillota</taxon>
        <taxon>Bacilli</taxon>
        <taxon>Lactobacillales</taxon>
        <taxon>Streptococcaceae</taxon>
        <taxon>Streptococcus</taxon>
    </lineage>
</organism>
<dbReference type="Gene3D" id="3.40.50.300">
    <property type="entry name" value="P-loop containing nucleotide triphosphate hydrolases"/>
    <property type="match status" value="1"/>
</dbReference>
<evidence type="ECO:0000256" key="1">
    <source>
        <dbReference type="ARBA" id="ARBA00005417"/>
    </source>
</evidence>
<reference evidence="6 7" key="1">
    <citation type="submission" date="2011-02" db="EMBL/GenBank/DDBJ databases">
        <authorList>
            <person name="Muzny D."/>
            <person name="Qin X."/>
            <person name="Deng J."/>
            <person name="Jiang H."/>
            <person name="Liu Y."/>
            <person name="Qu J."/>
            <person name="Song X.-Z."/>
            <person name="Zhang L."/>
            <person name="Thornton R."/>
            <person name="Coyle M."/>
            <person name="Francisco L."/>
            <person name="Jackson L."/>
            <person name="Javaid M."/>
            <person name="Korchina V."/>
            <person name="Kovar C."/>
            <person name="Mata R."/>
            <person name="Mathew T."/>
            <person name="Ngo R."/>
            <person name="Nguyen L."/>
            <person name="Nguyen N."/>
            <person name="Okwuonu G."/>
            <person name="Ongeri F."/>
            <person name="Pham C."/>
            <person name="Simmons D."/>
            <person name="Wilczek-Boney K."/>
            <person name="Hale W."/>
            <person name="Jakkamsetti A."/>
            <person name="Pham P."/>
            <person name="Ruth R."/>
            <person name="San Lucas F."/>
            <person name="Warren J."/>
            <person name="Zhang J."/>
            <person name="Zhao Z."/>
            <person name="Zhou C."/>
            <person name="Zhu D."/>
            <person name="Lee S."/>
            <person name="Bess C."/>
            <person name="Blankenburg K."/>
            <person name="Forbes L."/>
            <person name="Fu Q."/>
            <person name="Gubbala S."/>
            <person name="Hirani K."/>
            <person name="Jayaseelan J.C."/>
            <person name="Lara F."/>
            <person name="Munidasa M."/>
            <person name="Palculict T."/>
            <person name="Patil S."/>
            <person name="Pu L.-L."/>
            <person name="Saada N."/>
            <person name="Tang L."/>
            <person name="Weissenberger G."/>
            <person name="Zhu Y."/>
            <person name="Hemphill L."/>
            <person name="Shang Y."/>
            <person name="Youmans B."/>
            <person name="Ayvaz T."/>
            <person name="Ross M."/>
            <person name="Santibanez J."/>
            <person name="Aqrawi P."/>
            <person name="Gross S."/>
            <person name="Joshi V."/>
            <person name="Fowler G."/>
            <person name="Nazareth L."/>
            <person name="Reid J."/>
            <person name="Worley K."/>
            <person name="Petrosino J."/>
            <person name="Highlander S."/>
            <person name="Gibbs R."/>
        </authorList>
    </citation>
    <scope>NUCLEOTIDE SEQUENCE [LARGE SCALE GENOMIC DNA]</scope>
    <source>
        <strain evidence="6 7">SK330</strain>
    </source>
</reference>
<dbReference type="PANTHER" id="PTHR42798">
    <property type="entry name" value="LIPOPROTEIN-RELEASING SYSTEM ATP-BINDING PROTEIN LOLD"/>
    <property type="match status" value="1"/>
</dbReference>
<dbReference type="InterPro" id="IPR017871">
    <property type="entry name" value="ABC_transporter-like_CS"/>
</dbReference>
<keyword evidence="2" id="KW-0813">Transport</keyword>